<organism evidence="1 2">
    <name type="scientific">Cannabis sativa</name>
    <name type="common">Hemp</name>
    <name type="synonym">Marijuana</name>
    <dbReference type="NCBI Taxonomy" id="3483"/>
    <lineage>
        <taxon>Eukaryota</taxon>
        <taxon>Viridiplantae</taxon>
        <taxon>Streptophyta</taxon>
        <taxon>Embryophyta</taxon>
        <taxon>Tracheophyta</taxon>
        <taxon>Spermatophyta</taxon>
        <taxon>Magnoliopsida</taxon>
        <taxon>eudicotyledons</taxon>
        <taxon>Gunneridae</taxon>
        <taxon>Pentapetalae</taxon>
        <taxon>rosids</taxon>
        <taxon>fabids</taxon>
        <taxon>Rosales</taxon>
        <taxon>Cannabaceae</taxon>
        <taxon>Cannabis</taxon>
    </lineage>
</organism>
<evidence type="ECO:0000313" key="1">
    <source>
        <dbReference type="EnsemblPlants" id="cds.evm.model.07.1566"/>
    </source>
</evidence>
<reference evidence="1" key="1">
    <citation type="submission" date="2018-11" db="EMBL/GenBank/DDBJ databases">
        <authorList>
            <person name="Grassa J C."/>
        </authorList>
    </citation>
    <scope>NUCLEOTIDE SEQUENCE [LARGE SCALE GENOMIC DNA]</scope>
</reference>
<dbReference type="EMBL" id="UZAU01000669">
    <property type="status" value="NOT_ANNOTATED_CDS"/>
    <property type="molecule type" value="Genomic_DNA"/>
</dbReference>
<dbReference type="EnsemblPlants" id="evm.model.07.1566">
    <property type="protein sequence ID" value="cds.evm.model.07.1566"/>
    <property type="gene ID" value="evm.TU.07.1566"/>
</dbReference>
<reference evidence="1" key="2">
    <citation type="submission" date="2021-03" db="UniProtKB">
        <authorList>
            <consortium name="EnsemblPlants"/>
        </authorList>
    </citation>
    <scope>IDENTIFICATION</scope>
</reference>
<name>A0A803Q361_CANSA</name>
<proteinExistence type="predicted"/>
<keyword evidence="2" id="KW-1185">Reference proteome</keyword>
<dbReference type="Gramene" id="evm.model.07.1566">
    <property type="protein sequence ID" value="cds.evm.model.07.1566"/>
    <property type="gene ID" value="evm.TU.07.1566"/>
</dbReference>
<evidence type="ECO:0000313" key="2">
    <source>
        <dbReference type="Proteomes" id="UP000596661"/>
    </source>
</evidence>
<accession>A0A803Q361</accession>
<dbReference type="AlphaFoldDB" id="A0A803Q361"/>
<dbReference type="Proteomes" id="UP000596661">
    <property type="component" value="Chromosome 7"/>
</dbReference>
<protein>
    <submittedName>
        <fullName evidence="1">Uncharacterized protein</fullName>
    </submittedName>
</protein>
<sequence>MASKVDGMIRDFSWGGDKDYGSCLFPSPFATVTLAWSTPRKDWIKINCDIKVGTGTMCVVALVKDFLGKVLWIATDILEFTDPLIGSWDHDLVRDMFNFRDASLILDLPLSITDEDDCWSWTGETNSSFTVSNAYMLLQQNKEPQPAANNFGFWKNLWQL</sequence>